<proteinExistence type="inferred from homology"/>
<keyword evidence="5" id="KW-0812">Transmembrane</keyword>
<keyword evidence="8 10" id="KW-0333">Golgi apparatus</keyword>
<evidence type="ECO:0000256" key="6">
    <source>
        <dbReference type="ARBA" id="ARBA00022968"/>
    </source>
</evidence>
<keyword evidence="9" id="KW-0472">Membrane</keyword>
<dbReference type="EMBL" id="KN552437">
    <property type="protein sequence ID" value="KHJ91008.1"/>
    <property type="molecule type" value="Genomic_DNA"/>
</dbReference>
<evidence type="ECO:0000256" key="5">
    <source>
        <dbReference type="ARBA" id="ARBA00022692"/>
    </source>
</evidence>
<dbReference type="GO" id="GO:0000139">
    <property type="term" value="C:Golgi membrane"/>
    <property type="evidence" value="ECO:0007669"/>
    <property type="project" value="UniProtKB-SubCell"/>
</dbReference>
<keyword evidence="12" id="KW-1185">Reference proteome</keyword>
<evidence type="ECO:0000256" key="4">
    <source>
        <dbReference type="ARBA" id="ARBA00022679"/>
    </source>
</evidence>
<name>A0A0B1T0C9_OESDE</name>
<sequence length="230" mass="26592">MNDLYNEDTTQVMFFIGKPSSLEEEEMLAIEEGHYHDIVVAEIEEGYYSLSLKTYAMMLFKNTRYPKTKCLVKADSDNVLHVRNYERLCDETIAPRIVGKCDVSREVKRDRTKWMVPKSLYPYPLFPQYCSTGTYALIGHDVPAKLLKAVDKSWFQHSANYRKLPEDVLFTGIFAEIAKIRRTHIGGMSFIDAPAYVCRNGLRAYSLHMNRVRDPRIYFKRLGALEGHGC</sequence>
<evidence type="ECO:0000256" key="3">
    <source>
        <dbReference type="ARBA" id="ARBA00022676"/>
    </source>
</evidence>
<dbReference type="GO" id="GO:0016758">
    <property type="term" value="F:hexosyltransferase activity"/>
    <property type="evidence" value="ECO:0007669"/>
    <property type="project" value="InterPro"/>
</dbReference>
<evidence type="ECO:0000256" key="1">
    <source>
        <dbReference type="ARBA" id="ARBA00004323"/>
    </source>
</evidence>
<evidence type="ECO:0000256" key="8">
    <source>
        <dbReference type="ARBA" id="ARBA00023034"/>
    </source>
</evidence>
<dbReference type="Proteomes" id="UP000053660">
    <property type="component" value="Unassembled WGS sequence"/>
</dbReference>
<evidence type="ECO:0000313" key="11">
    <source>
        <dbReference type="EMBL" id="KHJ91008.1"/>
    </source>
</evidence>
<keyword evidence="4 11" id="KW-0808">Transferase</keyword>
<dbReference type="AlphaFoldDB" id="A0A0B1T0C9"/>
<dbReference type="PANTHER" id="PTHR11214">
    <property type="entry name" value="BETA-1,3-N-ACETYLGLUCOSAMINYLTRANSFERASE"/>
    <property type="match status" value="1"/>
</dbReference>
<dbReference type="GO" id="GO:0006493">
    <property type="term" value="P:protein O-linked glycosylation"/>
    <property type="evidence" value="ECO:0007669"/>
    <property type="project" value="TreeGrafter"/>
</dbReference>
<keyword evidence="7" id="KW-1133">Transmembrane helix</keyword>
<comment type="subcellular location">
    <subcellularLocation>
        <location evidence="1 10">Golgi apparatus membrane</location>
        <topology evidence="1 10">Single-pass type II membrane protein</topology>
    </subcellularLocation>
</comment>
<organism evidence="11 12">
    <name type="scientific">Oesophagostomum dentatum</name>
    <name type="common">Nodular worm</name>
    <dbReference type="NCBI Taxonomy" id="61180"/>
    <lineage>
        <taxon>Eukaryota</taxon>
        <taxon>Metazoa</taxon>
        <taxon>Ecdysozoa</taxon>
        <taxon>Nematoda</taxon>
        <taxon>Chromadorea</taxon>
        <taxon>Rhabditida</taxon>
        <taxon>Rhabditina</taxon>
        <taxon>Rhabditomorpha</taxon>
        <taxon>Strongyloidea</taxon>
        <taxon>Strongylidae</taxon>
        <taxon>Oesophagostomum</taxon>
    </lineage>
</organism>
<dbReference type="Pfam" id="PF01762">
    <property type="entry name" value="Galactosyl_T"/>
    <property type="match status" value="1"/>
</dbReference>
<evidence type="ECO:0000256" key="7">
    <source>
        <dbReference type="ARBA" id="ARBA00022989"/>
    </source>
</evidence>
<dbReference type="InterPro" id="IPR002659">
    <property type="entry name" value="Glyco_trans_31"/>
</dbReference>
<dbReference type="EC" id="2.4.1.-" evidence="10"/>
<keyword evidence="3 10" id="KW-0328">Glycosyltransferase</keyword>
<evidence type="ECO:0000313" key="12">
    <source>
        <dbReference type="Proteomes" id="UP000053660"/>
    </source>
</evidence>
<keyword evidence="6" id="KW-0735">Signal-anchor</keyword>
<dbReference type="OrthoDB" id="5512589at2759"/>
<dbReference type="PANTHER" id="PTHR11214:SF319">
    <property type="entry name" value="HEXOSYLTRANSFERASE"/>
    <property type="match status" value="1"/>
</dbReference>
<evidence type="ECO:0000256" key="2">
    <source>
        <dbReference type="ARBA" id="ARBA00008661"/>
    </source>
</evidence>
<comment type="similarity">
    <text evidence="2 10">Belongs to the glycosyltransferase 31 family.</text>
</comment>
<dbReference type="Gene3D" id="3.90.550.50">
    <property type="match status" value="1"/>
</dbReference>
<evidence type="ECO:0000256" key="10">
    <source>
        <dbReference type="RuleBase" id="RU363063"/>
    </source>
</evidence>
<accession>A0A0B1T0C9</accession>
<gene>
    <name evidence="11" type="ORF">OESDEN_09133</name>
</gene>
<protein>
    <recommendedName>
        <fullName evidence="10">Hexosyltransferase</fullName>
        <ecNumber evidence="10">2.4.1.-</ecNumber>
    </recommendedName>
</protein>
<evidence type="ECO:0000256" key="9">
    <source>
        <dbReference type="ARBA" id="ARBA00023136"/>
    </source>
</evidence>
<reference evidence="11 12" key="1">
    <citation type="submission" date="2014-03" db="EMBL/GenBank/DDBJ databases">
        <title>Draft genome of the hookworm Oesophagostomum dentatum.</title>
        <authorList>
            <person name="Mitreva M."/>
        </authorList>
    </citation>
    <scope>NUCLEOTIDE SEQUENCE [LARGE SCALE GENOMIC DNA]</scope>
    <source>
        <strain evidence="11 12">OD-Hann</strain>
    </source>
</reference>